<dbReference type="EMBL" id="KB007885">
    <property type="protein sequence ID" value="ELR22339.1"/>
    <property type="molecule type" value="Genomic_DNA"/>
</dbReference>
<dbReference type="STRING" id="1257118.L8H9Y3"/>
<dbReference type="PRINTS" id="PR00449">
    <property type="entry name" value="RASTRNSFRMNG"/>
</dbReference>
<dbReference type="InterPro" id="IPR005225">
    <property type="entry name" value="Small_GTP-bd"/>
</dbReference>
<accession>L8H9Y3</accession>
<dbReference type="GO" id="GO:0003924">
    <property type="term" value="F:GTPase activity"/>
    <property type="evidence" value="ECO:0007669"/>
    <property type="project" value="InterPro"/>
</dbReference>
<name>L8H9Y3_ACACF</name>
<evidence type="ECO:0000313" key="7">
    <source>
        <dbReference type="Proteomes" id="UP000011083"/>
    </source>
</evidence>
<dbReference type="SMART" id="SM00174">
    <property type="entry name" value="RHO"/>
    <property type="match status" value="1"/>
</dbReference>
<dbReference type="InterPro" id="IPR050305">
    <property type="entry name" value="Small_GTPase_Rab"/>
</dbReference>
<keyword evidence="4" id="KW-0449">Lipoprotein</keyword>
<dbReference type="PANTHER" id="PTHR47980">
    <property type="entry name" value="LD44762P"/>
    <property type="match status" value="1"/>
</dbReference>
<dbReference type="OMA" id="VEQDSQC"/>
<dbReference type="Proteomes" id="UP000011083">
    <property type="component" value="Unassembled WGS sequence"/>
</dbReference>
<dbReference type="PROSITE" id="PS51419">
    <property type="entry name" value="RAB"/>
    <property type="match status" value="1"/>
</dbReference>
<evidence type="ECO:0000256" key="5">
    <source>
        <dbReference type="SAM" id="MobiDB-lite"/>
    </source>
</evidence>
<proteinExistence type="inferred from homology"/>
<keyword evidence="7" id="KW-1185">Reference proteome</keyword>
<dbReference type="GeneID" id="14923272"/>
<feature type="compositionally biased region" description="Low complexity" evidence="5">
    <location>
        <begin position="203"/>
        <end position="223"/>
    </location>
</feature>
<reference evidence="6 7" key="1">
    <citation type="journal article" date="2013" name="Genome Biol.">
        <title>Genome of Acanthamoeba castellanii highlights extensive lateral gene transfer and early evolution of tyrosine kinase signaling.</title>
        <authorList>
            <person name="Clarke M."/>
            <person name="Lohan A.J."/>
            <person name="Liu B."/>
            <person name="Lagkouvardos I."/>
            <person name="Roy S."/>
            <person name="Zafar N."/>
            <person name="Bertelli C."/>
            <person name="Schilde C."/>
            <person name="Kianianmomeni A."/>
            <person name="Burglin T.R."/>
            <person name="Frech C."/>
            <person name="Turcotte B."/>
            <person name="Kopec K.O."/>
            <person name="Synnott J.M."/>
            <person name="Choo C."/>
            <person name="Paponov I."/>
            <person name="Finkler A."/>
            <person name="Soon Heng Tan C."/>
            <person name="Hutchins A.P."/>
            <person name="Weinmeier T."/>
            <person name="Rattei T."/>
            <person name="Chu J.S."/>
            <person name="Gimenez G."/>
            <person name="Irimia M."/>
            <person name="Rigden D.J."/>
            <person name="Fitzpatrick D.A."/>
            <person name="Lorenzo-Morales J."/>
            <person name="Bateman A."/>
            <person name="Chiu C.H."/>
            <person name="Tang P."/>
            <person name="Hegemann P."/>
            <person name="Fromm H."/>
            <person name="Raoult D."/>
            <person name="Greub G."/>
            <person name="Miranda-Saavedra D."/>
            <person name="Chen N."/>
            <person name="Nash P."/>
            <person name="Ginger M.L."/>
            <person name="Horn M."/>
            <person name="Schaap P."/>
            <person name="Caler L."/>
            <person name="Loftus B."/>
        </authorList>
    </citation>
    <scope>NUCLEOTIDE SEQUENCE [LARGE SCALE GENOMIC DNA]</scope>
    <source>
        <strain evidence="6 7">Neff</strain>
    </source>
</reference>
<dbReference type="SMART" id="SM00173">
    <property type="entry name" value="RAS"/>
    <property type="match status" value="1"/>
</dbReference>
<feature type="region of interest" description="Disordered" evidence="5">
    <location>
        <begin position="202"/>
        <end position="223"/>
    </location>
</feature>
<evidence type="ECO:0000256" key="1">
    <source>
        <dbReference type="ARBA" id="ARBA00006270"/>
    </source>
</evidence>
<evidence type="ECO:0000256" key="4">
    <source>
        <dbReference type="ARBA" id="ARBA00023288"/>
    </source>
</evidence>
<comment type="similarity">
    <text evidence="1">Belongs to the small GTPase superfamily. Rab family.</text>
</comment>
<evidence type="ECO:0000313" key="6">
    <source>
        <dbReference type="EMBL" id="ELR22339.1"/>
    </source>
</evidence>
<dbReference type="InterPro" id="IPR001806">
    <property type="entry name" value="Small_GTPase"/>
</dbReference>
<dbReference type="OrthoDB" id="9989112at2759"/>
<keyword evidence="3" id="KW-0342">GTP-binding</keyword>
<gene>
    <name evidence="6" type="ORF">ACA1_253150</name>
</gene>
<sequence length="223" mass="24094">MQGPPPAGQHQPKLLLIGDSGVGKTCLIMRFADDNFSASFTSTIGTATRIDFKLKSMKIDGQELRLQIWDTAGQAYYRGAHGVMLVFDLTSAQSFTSVRSWMRNITEYAGKDILKVLVGNKCDLAEKRAVPADKCEALAKEYDIPYFEVSAKAGTNVEEAFVNIATRIKREVIDALPASEEPVSVDKPVGSSKDWNRAIRMRGGSATTDGSSSGKATTSCCGS</sequence>
<evidence type="ECO:0000256" key="2">
    <source>
        <dbReference type="ARBA" id="ARBA00022741"/>
    </source>
</evidence>
<dbReference type="RefSeq" id="XP_004367595.1">
    <property type="nucleotide sequence ID" value="XM_004367538.1"/>
</dbReference>
<dbReference type="InterPro" id="IPR027417">
    <property type="entry name" value="P-loop_NTPase"/>
</dbReference>
<dbReference type="SUPFAM" id="SSF52540">
    <property type="entry name" value="P-loop containing nucleoside triphosphate hydrolases"/>
    <property type="match status" value="1"/>
</dbReference>
<dbReference type="NCBIfam" id="TIGR00231">
    <property type="entry name" value="small_GTP"/>
    <property type="match status" value="1"/>
</dbReference>
<dbReference type="Gene3D" id="3.40.50.300">
    <property type="entry name" value="P-loop containing nucleotide triphosphate hydrolases"/>
    <property type="match status" value="1"/>
</dbReference>
<dbReference type="FunFam" id="3.40.50.300:FF:001129">
    <property type="entry name" value="ras-related protein Rab-44 isoform X2"/>
    <property type="match status" value="1"/>
</dbReference>
<evidence type="ECO:0000256" key="3">
    <source>
        <dbReference type="ARBA" id="ARBA00023134"/>
    </source>
</evidence>
<dbReference type="SMART" id="SM00176">
    <property type="entry name" value="RAN"/>
    <property type="match status" value="1"/>
</dbReference>
<dbReference type="PROSITE" id="PS51421">
    <property type="entry name" value="RAS"/>
    <property type="match status" value="1"/>
</dbReference>
<dbReference type="KEGG" id="acan:ACA1_253150"/>
<keyword evidence="2" id="KW-0547">Nucleotide-binding</keyword>
<protein>
    <submittedName>
        <fullName evidence="6">RAB8D, putative</fullName>
    </submittedName>
</protein>
<dbReference type="GO" id="GO:0005525">
    <property type="term" value="F:GTP binding"/>
    <property type="evidence" value="ECO:0007669"/>
    <property type="project" value="UniProtKB-KW"/>
</dbReference>
<organism evidence="6 7">
    <name type="scientific">Acanthamoeba castellanii (strain ATCC 30010 / Neff)</name>
    <dbReference type="NCBI Taxonomy" id="1257118"/>
    <lineage>
        <taxon>Eukaryota</taxon>
        <taxon>Amoebozoa</taxon>
        <taxon>Discosea</taxon>
        <taxon>Longamoebia</taxon>
        <taxon>Centramoebida</taxon>
        <taxon>Acanthamoebidae</taxon>
        <taxon>Acanthamoeba</taxon>
    </lineage>
</organism>
<dbReference type="Pfam" id="PF00071">
    <property type="entry name" value="Ras"/>
    <property type="match status" value="1"/>
</dbReference>
<dbReference type="VEuPathDB" id="AmoebaDB:ACA1_253150"/>
<dbReference type="AlphaFoldDB" id="L8H9Y3"/>
<dbReference type="SMART" id="SM00175">
    <property type="entry name" value="RAB"/>
    <property type="match status" value="1"/>
</dbReference>